<evidence type="ECO:0000313" key="3">
    <source>
        <dbReference type="Proteomes" id="UP000007490"/>
    </source>
</evidence>
<dbReference type="Pfam" id="PF16581">
    <property type="entry name" value="HIGH_NTase1_ass"/>
    <property type="match status" value="1"/>
</dbReference>
<dbReference type="GeneID" id="10276811"/>
<dbReference type="PANTHER" id="PTHR37825:SF1">
    <property type="entry name" value="TRNA(MET) CYTIDINE ACETATE LIGASE"/>
    <property type="match status" value="1"/>
</dbReference>
<feature type="domain" description="Putative cytidyltransferase-related C-terminal region" evidence="1">
    <location>
        <begin position="139"/>
        <end position="341"/>
    </location>
</feature>
<evidence type="ECO:0000313" key="2">
    <source>
        <dbReference type="EMBL" id="ADZ08626.1"/>
    </source>
</evidence>
<name>F0T904_METLA</name>
<dbReference type="STRING" id="877455.Metbo_0374"/>
<dbReference type="KEGG" id="mel:Metbo_0374"/>
<protein>
    <recommendedName>
        <fullName evidence="1">Putative cytidyltransferase-related C-terminal region domain-containing protein</fullName>
    </recommendedName>
</protein>
<dbReference type="Gene3D" id="3.40.50.620">
    <property type="entry name" value="HUPs"/>
    <property type="match status" value="1"/>
</dbReference>
<dbReference type="InterPro" id="IPR008513">
    <property type="entry name" value="tRNA(Met)_cyd_acetate_ligase"/>
</dbReference>
<proteinExistence type="predicted"/>
<keyword evidence="3" id="KW-1185">Reference proteome</keyword>
<dbReference type="HOGENOM" id="CLU_777585_0_0_2"/>
<dbReference type="OrthoDB" id="68916at2157"/>
<dbReference type="eggNOG" id="arCOG03224">
    <property type="taxonomic scope" value="Archaea"/>
</dbReference>
<dbReference type="SUPFAM" id="SSF52374">
    <property type="entry name" value="Nucleotidylyl transferase"/>
    <property type="match status" value="1"/>
</dbReference>
<dbReference type="AlphaFoldDB" id="F0T904"/>
<dbReference type="InterPro" id="IPR032266">
    <property type="entry name" value="HIGH_NTase1_ass"/>
</dbReference>
<dbReference type="Gene3D" id="1.20.58.620">
    <property type="match status" value="1"/>
</dbReference>
<evidence type="ECO:0000259" key="1">
    <source>
        <dbReference type="Pfam" id="PF16581"/>
    </source>
</evidence>
<accession>F0T904</accession>
<dbReference type="EMBL" id="CP002551">
    <property type="protein sequence ID" value="ADZ08626.1"/>
    <property type="molecule type" value="Genomic_DNA"/>
</dbReference>
<dbReference type="PANTHER" id="PTHR37825">
    <property type="entry name" value="TRNA(MET) CYTIDINE ACETATE LIGASE"/>
    <property type="match status" value="1"/>
</dbReference>
<organism evidence="2 3">
    <name type="scientific">Methanobacterium lacus (strain AL-21)</name>
    <dbReference type="NCBI Taxonomy" id="877455"/>
    <lineage>
        <taxon>Archaea</taxon>
        <taxon>Methanobacteriati</taxon>
        <taxon>Methanobacteriota</taxon>
        <taxon>Methanomada group</taxon>
        <taxon>Methanobacteria</taxon>
        <taxon>Methanobacteriales</taxon>
        <taxon>Methanobacteriaceae</taxon>
        <taxon>Methanobacterium</taxon>
    </lineage>
</organism>
<reference evidence="2 3" key="2">
    <citation type="journal article" date="2014" name="Int. J. Syst. Evol. Microbiol.">
        <title>Methanobacterium paludis sp. nov. and a novel strain of Methanobacterium lacus isolated from northern peatlands.</title>
        <authorList>
            <person name="Cadillo-Quiroz H."/>
            <person name="Brauer S.L."/>
            <person name="Goodson N."/>
            <person name="Yavitt J.B."/>
            <person name="Zinder S.H."/>
        </authorList>
    </citation>
    <scope>NUCLEOTIDE SEQUENCE [LARGE SCALE GENOMIC DNA]</scope>
    <source>
        <strain evidence="2 3">AL-21</strain>
    </source>
</reference>
<reference evidence="3" key="1">
    <citation type="submission" date="2011-02" db="EMBL/GenBank/DDBJ databases">
        <title>Complete sequence of Methanobacterium sp. AL-21.</title>
        <authorList>
            <consortium name="US DOE Joint Genome Institute"/>
            <person name="Lucas S."/>
            <person name="Copeland A."/>
            <person name="Lapidus A."/>
            <person name="Cheng J.-F."/>
            <person name="Goodwin L."/>
            <person name="Pitluck S."/>
            <person name="Chertkov O."/>
            <person name="Detter J.C."/>
            <person name="Han C."/>
            <person name="Tapia R."/>
            <person name="Land M."/>
            <person name="Hauser L."/>
            <person name="Kyrpides N."/>
            <person name="Ivanova N."/>
            <person name="Mikhailova N."/>
            <person name="Pagani I."/>
            <person name="Cadillo-Quiroz H."/>
            <person name="Imachi H."/>
            <person name="Zinder S."/>
            <person name="Liu W."/>
            <person name="Woyke T."/>
        </authorList>
    </citation>
    <scope>NUCLEOTIDE SEQUENCE [LARGE SCALE GENOMIC DNA]</scope>
    <source>
        <strain evidence="3">AL-21</strain>
    </source>
</reference>
<dbReference type="RefSeq" id="WP_013643977.1">
    <property type="nucleotide sequence ID" value="NC_015216.1"/>
</dbReference>
<gene>
    <name evidence="2" type="ordered locus">Metbo_0374</name>
</gene>
<dbReference type="Pfam" id="PF05636">
    <property type="entry name" value="HIGH_NTase1"/>
    <property type="match status" value="1"/>
</dbReference>
<dbReference type="InterPro" id="IPR014729">
    <property type="entry name" value="Rossmann-like_a/b/a_fold"/>
</dbReference>
<dbReference type="Proteomes" id="UP000007490">
    <property type="component" value="Chromosome"/>
</dbReference>
<sequence length="365" mass="42016">MVEAELITKIFKRDEKLFKGDLNKQPSYGDVKSDVKIIADFTEYSPMHLGHRYCMEQAKKQVPEGIFVAIVPGLFERNGRGNPYIMTREARADTAVSVGADIVVEGPPMGIMGSGQYSMCLAATFKALDADYIPRGYRPFDGFQTILNRISNGFGVAPKPYKIVDMETKDVLYQGKLDEDNYVIVSLSKSLNKINFDFKNKFIFIKRLEGVSGTKIRENVGDGDLHAVETMLPTETMRILEREIEYGRAPMDQLRNYNGILDRVNNSNINELRSLTMMDERTLMSLIENRPFKTVLELEKSISRGFSRHHKNRVLSALEAGIFKEDIHKYIDRYPSVIRVLKYKNEEVLNEFRKRIPHRRLELWQ</sequence>